<comment type="caution">
    <text evidence="1">The sequence shown here is derived from an EMBL/GenBank/DDBJ whole genome shotgun (WGS) entry which is preliminary data.</text>
</comment>
<proteinExistence type="predicted"/>
<reference evidence="1" key="1">
    <citation type="journal article" date="2020" name="bioRxiv">
        <title>Chromosome-level reference genome of the European wasp spider Argiope bruennichi: a resource for studies on range expansion and evolutionary adaptation.</title>
        <authorList>
            <person name="Sheffer M.M."/>
            <person name="Hoppe A."/>
            <person name="Krehenwinkel H."/>
            <person name="Uhl G."/>
            <person name="Kuss A.W."/>
            <person name="Jensen L."/>
            <person name="Jensen C."/>
            <person name="Gillespie R.G."/>
            <person name="Hoff K.J."/>
            <person name="Prost S."/>
        </authorList>
    </citation>
    <scope>NUCLEOTIDE SEQUENCE</scope>
</reference>
<protein>
    <submittedName>
        <fullName evidence="1">Uncharacterized protein</fullName>
    </submittedName>
</protein>
<reference evidence="1" key="2">
    <citation type="submission" date="2020-06" db="EMBL/GenBank/DDBJ databases">
        <authorList>
            <person name="Sheffer M."/>
        </authorList>
    </citation>
    <scope>NUCLEOTIDE SEQUENCE</scope>
</reference>
<sequence length="67" mass="7664">MTLRRKFFHPLRPHQSLSVRFSPPGTTEYMEQVAASEELIIQHSSVLTALKLTAPDYPLLLDVQQKT</sequence>
<gene>
    <name evidence="1" type="ORF">HNY73_021186</name>
</gene>
<dbReference type="Proteomes" id="UP000807504">
    <property type="component" value="Unassembled WGS sequence"/>
</dbReference>
<accession>A0A8T0EDW9</accession>
<name>A0A8T0EDW9_ARGBR</name>
<evidence type="ECO:0000313" key="1">
    <source>
        <dbReference type="EMBL" id="KAF8768355.1"/>
    </source>
</evidence>
<dbReference type="EMBL" id="JABXBU010002230">
    <property type="protein sequence ID" value="KAF8768355.1"/>
    <property type="molecule type" value="Genomic_DNA"/>
</dbReference>
<evidence type="ECO:0000313" key="2">
    <source>
        <dbReference type="Proteomes" id="UP000807504"/>
    </source>
</evidence>
<dbReference type="AlphaFoldDB" id="A0A8T0EDW9"/>
<keyword evidence="2" id="KW-1185">Reference proteome</keyword>
<organism evidence="1 2">
    <name type="scientific">Argiope bruennichi</name>
    <name type="common">Wasp spider</name>
    <name type="synonym">Aranea bruennichi</name>
    <dbReference type="NCBI Taxonomy" id="94029"/>
    <lineage>
        <taxon>Eukaryota</taxon>
        <taxon>Metazoa</taxon>
        <taxon>Ecdysozoa</taxon>
        <taxon>Arthropoda</taxon>
        <taxon>Chelicerata</taxon>
        <taxon>Arachnida</taxon>
        <taxon>Araneae</taxon>
        <taxon>Araneomorphae</taxon>
        <taxon>Entelegynae</taxon>
        <taxon>Araneoidea</taxon>
        <taxon>Araneidae</taxon>
        <taxon>Argiope</taxon>
    </lineage>
</organism>